<organism evidence="1 2">
    <name type="scientific">Methanocaldococcus infernus (strain DSM 11812 / JCM 15783 / ME)</name>
    <dbReference type="NCBI Taxonomy" id="573063"/>
    <lineage>
        <taxon>Archaea</taxon>
        <taxon>Methanobacteriati</taxon>
        <taxon>Methanobacteriota</taxon>
        <taxon>Methanomada group</taxon>
        <taxon>Methanococci</taxon>
        <taxon>Methanococcales</taxon>
        <taxon>Methanocaldococcaceae</taxon>
        <taxon>Methanocaldococcus</taxon>
    </lineage>
</organism>
<dbReference type="OrthoDB" id="109565at2157"/>
<dbReference type="Proteomes" id="UP000002061">
    <property type="component" value="Chromosome"/>
</dbReference>
<dbReference type="RefSeq" id="WP_013100576.1">
    <property type="nucleotide sequence ID" value="NC_014122.1"/>
</dbReference>
<sequence length="100" mass="11752">MACIDQMNYEILFRGSFKDCAKFIRENFKDVVEKEAGEEIIEGVFLIGIPPIPVVYGDNYIIFPYTKPCYGTFVIKLMLEEKKKEEKKKKKGLIEKLFRF</sequence>
<accession>D5VTC8</accession>
<evidence type="ECO:0000313" key="2">
    <source>
        <dbReference type="Proteomes" id="UP000002061"/>
    </source>
</evidence>
<dbReference type="InterPro" id="IPR012031">
    <property type="entry name" value="MTH0776-like"/>
</dbReference>
<dbReference type="AlphaFoldDB" id="D5VTC8"/>
<dbReference type="eggNOG" id="arCOG04844">
    <property type="taxonomic scope" value="Archaea"/>
</dbReference>
<proteinExistence type="predicted"/>
<gene>
    <name evidence="1" type="ordered locus">Metin_1178</name>
</gene>
<dbReference type="GeneID" id="9132197"/>
<reference evidence="1" key="1">
    <citation type="submission" date="2010-04" db="EMBL/GenBank/DDBJ databases">
        <title>Complete sequence of Methanocaldococcus infernus ME.</title>
        <authorList>
            <consortium name="US DOE Joint Genome Institute"/>
            <person name="Lucas S."/>
            <person name="Copeland A."/>
            <person name="Lapidus A."/>
            <person name="Cheng J.-F."/>
            <person name="Bruce D."/>
            <person name="Goodwin L."/>
            <person name="Pitluck S."/>
            <person name="Munk A.C."/>
            <person name="Detter J.C."/>
            <person name="Han C."/>
            <person name="Tapia R."/>
            <person name="Land M."/>
            <person name="Hauser L."/>
            <person name="Kyrpides N."/>
            <person name="Mikhailova N."/>
            <person name="Sieprawska-Lupa M."/>
            <person name="Whitman W.B."/>
            <person name="Woyke T."/>
        </authorList>
    </citation>
    <scope>NUCLEOTIDE SEQUENCE [LARGE SCALE GENOMIC DNA]</scope>
    <source>
        <strain evidence="1">ME</strain>
    </source>
</reference>
<dbReference type="EMBL" id="CP002009">
    <property type="protein sequence ID" value="ADG13831.1"/>
    <property type="molecule type" value="Genomic_DNA"/>
</dbReference>
<evidence type="ECO:0000313" key="1">
    <source>
        <dbReference type="EMBL" id="ADG13831.1"/>
    </source>
</evidence>
<dbReference type="STRING" id="573063.Metin_1178"/>
<name>D5VTC8_METIM</name>
<dbReference type="Pfam" id="PF08979">
    <property type="entry name" value="DUF1894"/>
    <property type="match status" value="1"/>
</dbReference>
<dbReference type="PIRSF" id="PIRSF006577">
    <property type="entry name" value="UCP006577"/>
    <property type="match status" value="1"/>
</dbReference>
<keyword evidence="2" id="KW-1185">Reference proteome</keyword>
<dbReference type="KEGG" id="mif:Metin_1178"/>
<dbReference type="HOGENOM" id="CLU_159086_1_0_2"/>
<evidence type="ECO:0008006" key="3">
    <source>
        <dbReference type="Google" id="ProtNLM"/>
    </source>
</evidence>
<protein>
    <recommendedName>
        <fullName evidence="3">DUF1894 domain-containing protein</fullName>
    </recommendedName>
</protein>